<dbReference type="EMBL" id="AF326631">
    <property type="protein sequence ID" value="AAM66154.1"/>
    <property type="molecule type" value="Genomic_DNA"/>
</dbReference>
<proteinExistence type="predicted"/>
<evidence type="ECO:0000256" key="1">
    <source>
        <dbReference type="SAM" id="Phobius"/>
    </source>
</evidence>
<keyword evidence="1" id="KW-1133">Transmembrane helix</keyword>
<keyword evidence="1" id="KW-0472">Membrane</keyword>
<name>Q8KXZ4_HELPX</name>
<reference evidence="2" key="1">
    <citation type="journal article" date="2002" name="Microbiology">
        <title>Identification of strain-specific genes located outside the plasticity zone in nine clinical isolates of Helicobacter pylori.</title>
        <authorList>
            <person name="Chanto G."/>
            <person name="Occhialini A."/>
            <person name="Gras N."/>
            <person name="Alm R.A."/>
            <person name="Megraud F."/>
            <person name="Marais A."/>
        </authorList>
    </citation>
    <scope>NUCLEOTIDE SEQUENCE</scope>
    <source>
        <strain evidence="2">CR16</strain>
    </source>
</reference>
<dbReference type="AlphaFoldDB" id="Q8KXZ4"/>
<keyword evidence="1" id="KW-0812">Transmembrane</keyword>
<organism evidence="2">
    <name type="scientific">Helicobacter pylori</name>
    <name type="common">Campylobacter pylori</name>
    <dbReference type="NCBI Taxonomy" id="210"/>
    <lineage>
        <taxon>Bacteria</taxon>
        <taxon>Pseudomonadati</taxon>
        <taxon>Campylobacterota</taxon>
        <taxon>Epsilonproteobacteria</taxon>
        <taxon>Campylobacterales</taxon>
        <taxon>Helicobacteraceae</taxon>
        <taxon>Helicobacter</taxon>
    </lineage>
</organism>
<evidence type="ECO:0000313" key="2">
    <source>
        <dbReference type="EMBL" id="AAM66154.1"/>
    </source>
</evidence>
<feature type="transmembrane region" description="Helical" evidence="1">
    <location>
        <begin position="21"/>
        <end position="48"/>
    </location>
</feature>
<sequence length="102" mass="11809">MTSSVFKSFIPMRRLYQDKPLLVWDYWFYFFCLAFSCATSFSSFLTFFTSAKIVSPLSFIIAEFSVDISWFFLISLVIITIAFITSFILLSVLIMASTIVFL</sequence>
<accession>Q8KXZ4</accession>
<protein>
    <submittedName>
        <fullName evidence="2">Uncharacterized protein</fullName>
    </submittedName>
</protein>
<feature type="transmembrane region" description="Helical" evidence="1">
    <location>
        <begin position="68"/>
        <end position="101"/>
    </location>
</feature>